<evidence type="ECO:0000313" key="1">
    <source>
        <dbReference type="EMBL" id="SUZ50294.1"/>
    </source>
</evidence>
<organism evidence="1">
    <name type="scientific">marine metagenome</name>
    <dbReference type="NCBI Taxonomy" id="408172"/>
    <lineage>
        <taxon>unclassified sequences</taxon>
        <taxon>metagenomes</taxon>
        <taxon>ecological metagenomes</taxon>
    </lineage>
</organism>
<dbReference type="AlphaFoldDB" id="A0A381N8A8"/>
<protein>
    <submittedName>
        <fullName evidence="1">Uncharacterized protein</fullName>
    </submittedName>
</protein>
<dbReference type="EMBL" id="UINC01000163">
    <property type="protein sequence ID" value="SUZ50294.1"/>
    <property type="molecule type" value="Genomic_DNA"/>
</dbReference>
<proteinExistence type="predicted"/>
<name>A0A381N8A8_9ZZZZ</name>
<gene>
    <name evidence="1" type="ORF">METZ01_LOCUS3148</name>
</gene>
<accession>A0A381N8A8</accession>
<reference evidence="1" key="1">
    <citation type="submission" date="2018-05" db="EMBL/GenBank/DDBJ databases">
        <authorList>
            <person name="Lanie J.A."/>
            <person name="Ng W.-L."/>
            <person name="Kazmierczak K.M."/>
            <person name="Andrzejewski T.M."/>
            <person name="Davidsen T.M."/>
            <person name="Wayne K.J."/>
            <person name="Tettelin H."/>
            <person name="Glass J.I."/>
            <person name="Rusch D."/>
            <person name="Podicherti R."/>
            <person name="Tsui H.-C.T."/>
            <person name="Winkler M.E."/>
        </authorList>
    </citation>
    <scope>NUCLEOTIDE SEQUENCE</scope>
</reference>
<sequence>MTKLFKDRQKFQKLLQFLHFLSRYISPYILLRLLLKLLKRLK</sequence>